<feature type="chain" id="PRO_5016571260" description="Omp28-related outer membrane protein" evidence="1">
    <location>
        <begin position="19"/>
        <end position="385"/>
    </location>
</feature>
<accession>A0A368P8F2</accession>
<dbReference type="EMBL" id="QPIG01000001">
    <property type="protein sequence ID" value="RCU58746.1"/>
    <property type="molecule type" value="Genomic_DNA"/>
</dbReference>
<evidence type="ECO:0000313" key="2">
    <source>
        <dbReference type="EMBL" id="RCU58746.1"/>
    </source>
</evidence>
<keyword evidence="1" id="KW-0732">Signal</keyword>
<dbReference type="Gene3D" id="2.60.40.10">
    <property type="entry name" value="Immunoglobulins"/>
    <property type="match status" value="1"/>
</dbReference>
<dbReference type="SUPFAM" id="SSF52833">
    <property type="entry name" value="Thioredoxin-like"/>
    <property type="match status" value="1"/>
</dbReference>
<gene>
    <name evidence="2" type="ORF">DU428_05090</name>
</gene>
<dbReference type="OrthoDB" id="1081990at2"/>
<protein>
    <recommendedName>
        <fullName evidence="4">Omp28-related outer membrane protein</fullName>
    </recommendedName>
</protein>
<keyword evidence="3" id="KW-1185">Reference proteome</keyword>
<reference evidence="2 3" key="1">
    <citation type="submission" date="2018-07" db="EMBL/GenBank/DDBJ databases">
        <title>Oceanihabitans testaceum sp. nov., isolated from marine sediment.</title>
        <authorList>
            <person name="Li C.-M."/>
        </authorList>
    </citation>
    <scope>NUCLEOTIDE SEQUENCE [LARGE SCALE GENOMIC DNA]</scope>
    <source>
        <strain evidence="2 3">S9-10</strain>
    </source>
</reference>
<evidence type="ECO:0000256" key="1">
    <source>
        <dbReference type="SAM" id="SignalP"/>
    </source>
</evidence>
<organism evidence="2 3">
    <name type="scientific">Oceanihabitans sediminis</name>
    <dbReference type="NCBI Taxonomy" id="1812012"/>
    <lineage>
        <taxon>Bacteria</taxon>
        <taxon>Pseudomonadati</taxon>
        <taxon>Bacteroidota</taxon>
        <taxon>Flavobacteriia</taxon>
        <taxon>Flavobacteriales</taxon>
        <taxon>Flavobacteriaceae</taxon>
        <taxon>Oceanihabitans</taxon>
    </lineage>
</organism>
<dbReference type="Proteomes" id="UP000252249">
    <property type="component" value="Unassembled WGS sequence"/>
</dbReference>
<evidence type="ECO:0000313" key="3">
    <source>
        <dbReference type="Proteomes" id="UP000252249"/>
    </source>
</evidence>
<feature type="signal peptide" evidence="1">
    <location>
        <begin position="1"/>
        <end position="18"/>
    </location>
</feature>
<dbReference type="PROSITE" id="PS51257">
    <property type="entry name" value="PROKAR_LIPOPROTEIN"/>
    <property type="match status" value="1"/>
</dbReference>
<dbReference type="Pfam" id="PF11551">
    <property type="entry name" value="Omp28"/>
    <property type="match status" value="1"/>
</dbReference>
<sequence>MKTKSLFNLFFMSFFVMALSLTSCGSEDDGSDTPADTPDDGPAVATSILLSASASNITLGDSVTFFVVDDLGRNVSNMATYTVDGVSATNPFVFDTAGGVFSVEASYNGLVSNVLDITVAAPSAYSDESTFDATGALTNFTKKALLEDFTGTWCPNCPPASAAIDAATNANANVFGVGYHDGMSSYPDPMEIPETGYWSSYYNVTGFPTVYINGPDTIWDFPNMSQVNAELAETADVGLAVEANIVGGKLDLEVKVGYAHAINEEIKLMIYLVEDYVTTSSPQAGSSLGAGYVHRDVLREVYTDQFGDVIPTSHIGVGGVYTRTITGLDLPANIDNQNQLKVIAFVRNTYTKTFVDFFGNTHVDSPHYDIYNVQEAHVGSSVDFD</sequence>
<comment type="caution">
    <text evidence="2">The sequence shown here is derived from an EMBL/GenBank/DDBJ whole genome shotgun (WGS) entry which is preliminary data.</text>
</comment>
<name>A0A368P8F2_9FLAO</name>
<evidence type="ECO:0008006" key="4">
    <source>
        <dbReference type="Google" id="ProtNLM"/>
    </source>
</evidence>
<dbReference type="InterPro" id="IPR036249">
    <property type="entry name" value="Thioredoxin-like_sf"/>
</dbReference>
<proteinExistence type="predicted"/>
<dbReference type="InterPro" id="IPR021615">
    <property type="entry name" value="Omp28"/>
</dbReference>
<dbReference type="InterPro" id="IPR013783">
    <property type="entry name" value="Ig-like_fold"/>
</dbReference>
<dbReference type="Gene3D" id="3.40.30.10">
    <property type="entry name" value="Glutaredoxin"/>
    <property type="match status" value="1"/>
</dbReference>
<dbReference type="AlphaFoldDB" id="A0A368P8F2"/>
<dbReference type="RefSeq" id="WP_113966245.1">
    <property type="nucleotide sequence ID" value="NZ_QNRP01000003.1"/>
</dbReference>